<dbReference type="EMBL" id="CYGX02000004">
    <property type="protein sequence ID" value="SIT35271.1"/>
    <property type="molecule type" value="Genomic_DNA"/>
</dbReference>
<keyword evidence="1" id="KW-1133">Transmembrane helix</keyword>
<keyword evidence="3" id="KW-1185">Reference proteome</keyword>
<name>A0A1N7RJI2_9BURK</name>
<proteinExistence type="predicted"/>
<dbReference type="RefSeq" id="WP_094777742.1">
    <property type="nucleotide sequence ID" value="NZ_CYGX02000004.1"/>
</dbReference>
<keyword evidence="1" id="KW-0812">Transmembrane</keyword>
<evidence type="ECO:0000256" key="1">
    <source>
        <dbReference type="SAM" id="Phobius"/>
    </source>
</evidence>
<reference evidence="2 3" key="1">
    <citation type="submission" date="2016-12" db="EMBL/GenBank/DDBJ databases">
        <authorList>
            <person name="Song W.-J."/>
            <person name="Kurnit D.M."/>
        </authorList>
    </citation>
    <scope>NUCLEOTIDE SEQUENCE [LARGE SCALE GENOMIC DNA]</scope>
    <source>
        <strain evidence="2 3">STM7296</strain>
    </source>
</reference>
<accession>A0A1N7RJI2</accession>
<dbReference type="Proteomes" id="UP000187012">
    <property type="component" value="Unassembled WGS sequence"/>
</dbReference>
<sequence>MSPRVLPLTVLTFDALLVDWRKMLETEGVPFIQTDLRMGLPSFFLPGRPNHWLQVLAEVKAGTIARMEAICKATGVDGYLAIGATGLSGLLTVYAAARPSVDRRRYAQILLNRRDTP</sequence>
<protein>
    <submittedName>
        <fullName evidence="2">Uncharacterized protein</fullName>
    </submittedName>
</protein>
<dbReference type="AlphaFoldDB" id="A0A1N7RJI2"/>
<gene>
    <name evidence="2" type="ORF">BN2475_40087</name>
</gene>
<organism evidence="2 3">
    <name type="scientific">Paraburkholderia ribeironis</name>
    <dbReference type="NCBI Taxonomy" id="1247936"/>
    <lineage>
        <taxon>Bacteria</taxon>
        <taxon>Pseudomonadati</taxon>
        <taxon>Pseudomonadota</taxon>
        <taxon>Betaproteobacteria</taxon>
        <taxon>Burkholderiales</taxon>
        <taxon>Burkholderiaceae</taxon>
        <taxon>Paraburkholderia</taxon>
    </lineage>
</organism>
<dbReference type="STRING" id="1247936.BN2475_40087"/>
<keyword evidence="1" id="KW-0472">Membrane</keyword>
<feature type="transmembrane region" description="Helical" evidence="1">
    <location>
        <begin position="78"/>
        <end position="97"/>
    </location>
</feature>
<evidence type="ECO:0000313" key="3">
    <source>
        <dbReference type="Proteomes" id="UP000187012"/>
    </source>
</evidence>
<evidence type="ECO:0000313" key="2">
    <source>
        <dbReference type="EMBL" id="SIT35271.1"/>
    </source>
</evidence>